<sequence length="279" mass="31786">MSSPESSPELDWTANYSVTDFSFRDDEADAIIKTIGWGSRWFDDMVVRFPPPPEEHADVVSSLSQPFNRKSTERLGSLDCLPLELLQDIPTKQRESERGSGNAQGVRNHHGHAMNVVCAHLRTYNTAEISLHDLPGKYDKSGRTVFNVRKDITSLYLACKMAAVERYCHTFGRPSSALHLMACCCAPYYNIRTGRVIYGFCCAGCYKRYMDWELEDDTWLNSPAERWAHRAEARLHDRNSFLKHFKRCKEGQRLWALSDGGALVPAELPPSVEKHRLTE</sequence>
<organism evidence="1 2">
    <name type="scientific">Pyricularia oryzae</name>
    <name type="common">Rice blast fungus</name>
    <name type="synonym">Magnaporthe oryzae</name>
    <dbReference type="NCBI Taxonomy" id="318829"/>
    <lineage>
        <taxon>Eukaryota</taxon>
        <taxon>Fungi</taxon>
        <taxon>Dikarya</taxon>
        <taxon>Ascomycota</taxon>
        <taxon>Pezizomycotina</taxon>
        <taxon>Sordariomycetes</taxon>
        <taxon>Sordariomycetidae</taxon>
        <taxon>Magnaporthales</taxon>
        <taxon>Pyriculariaceae</taxon>
        <taxon>Pyricularia</taxon>
    </lineage>
</organism>
<name>A0A4P7MUX9_PYROR</name>
<dbReference type="Proteomes" id="UP000294847">
    <property type="component" value="Chromosome 1"/>
</dbReference>
<dbReference type="AlphaFoldDB" id="A0A4P7MUX9"/>
<evidence type="ECO:0000313" key="1">
    <source>
        <dbReference type="EMBL" id="QBZ53833.1"/>
    </source>
</evidence>
<reference evidence="1 2" key="1">
    <citation type="journal article" date="2019" name="Mol. Biol. Evol.">
        <title>Blast fungal genomes show frequent chromosomal changes, gene gains and losses, and effector gene turnover.</title>
        <authorList>
            <person name="Gomez Luciano L.B."/>
            <person name="Jason Tsai I."/>
            <person name="Chuma I."/>
            <person name="Tosa Y."/>
            <person name="Chen Y.H."/>
            <person name="Li J.Y."/>
            <person name="Li M.Y."/>
            <person name="Jade Lu M.Y."/>
            <person name="Nakayashiki H."/>
            <person name="Li W.H."/>
        </authorList>
    </citation>
    <scope>NUCLEOTIDE SEQUENCE [LARGE SCALE GENOMIC DNA]</scope>
    <source>
        <strain evidence="1">MZ5-1-6</strain>
    </source>
</reference>
<dbReference type="EMBL" id="CP034204">
    <property type="protein sequence ID" value="QBZ53833.1"/>
    <property type="molecule type" value="Genomic_DNA"/>
</dbReference>
<proteinExistence type="predicted"/>
<evidence type="ECO:0000313" key="2">
    <source>
        <dbReference type="Proteomes" id="UP000294847"/>
    </source>
</evidence>
<protein>
    <submittedName>
        <fullName evidence="1">Uncharacterized protein</fullName>
    </submittedName>
</protein>
<gene>
    <name evidence="1" type="ORF">PoMZ_09523</name>
</gene>
<accession>A0A4P7MUX9</accession>